<gene>
    <name evidence="7" type="ORF">MEUPH1_LOCUS30982</name>
</gene>
<keyword evidence="2" id="KW-0479">Metal-binding</keyword>
<dbReference type="InterPro" id="IPR052035">
    <property type="entry name" value="ZnF_BED_domain_contain"/>
</dbReference>
<dbReference type="PANTHER" id="PTHR46481">
    <property type="entry name" value="ZINC FINGER BED DOMAIN-CONTAINING PROTEIN 4"/>
    <property type="match status" value="1"/>
</dbReference>
<keyword evidence="5" id="KW-0539">Nucleus</keyword>
<comment type="subcellular location">
    <subcellularLocation>
        <location evidence="1">Nucleus</location>
    </subcellularLocation>
</comment>
<accession>A0AAV0YAD4</accession>
<evidence type="ECO:0000256" key="5">
    <source>
        <dbReference type="ARBA" id="ARBA00023242"/>
    </source>
</evidence>
<keyword evidence="4" id="KW-0862">Zinc</keyword>
<evidence type="ECO:0008006" key="9">
    <source>
        <dbReference type="Google" id="ProtNLM"/>
    </source>
</evidence>
<dbReference type="InterPro" id="IPR012337">
    <property type="entry name" value="RNaseH-like_sf"/>
</dbReference>
<sequence length="343" mass="39166">MPRVYKSVVGEYFDYSKVEKISTCKKCLNKIKGNHGTNLKKHLSTHSELYDEFQSKEKKTALKIQVEKNKNCTSETQTILQFLQPSIKVNIDSKTIINGCVELVTVNGRPYSIMDDSGFKKILNPVLNGLRKKITMNSNTIKKYVNEEATLLKDEITKEIQNKLISLKIDAVTRLNRSFLGINLQYVIDDTIKLRTIGLLELTESHTGVYLKDVILNVMNKFKIEPCQLYTITSDNGANMLKATSLIEEHILSEVTTSDNESETEHMDVSESEAGSIDEHEDNDSEFELDQTVLDDDQITELLNEHSDNIDKDYEQSELIINHVELQSFSDYSIFSGKLKKFY</sequence>
<name>A0AAV0YAD4_9HEMI</name>
<evidence type="ECO:0000256" key="3">
    <source>
        <dbReference type="ARBA" id="ARBA00022771"/>
    </source>
</evidence>
<dbReference type="GO" id="GO:0008270">
    <property type="term" value="F:zinc ion binding"/>
    <property type="evidence" value="ECO:0007669"/>
    <property type="project" value="UniProtKB-KW"/>
</dbReference>
<proteinExistence type="predicted"/>
<organism evidence="7 8">
    <name type="scientific">Macrosiphum euphorbiae</name>
    <name type="common">potato aphid</name>
    <dbReference type="NCBI Taxonomy" id="13131"/>
    <lineage>
        <taxon>Eukaryota</taxon>
        <taxon>Metazoa</taxon>
        <taxon>Ecdysozoa</taxon>
        <taxon>Arthropoda</taxon>
        <taxon>Hexapoda</taxon>
        <taxon>Insecta</taxon>
        <taxon>Pterygota</taxon>
        <taxon>Neoptera</taxon>
        <taxon>Paraneoptera</taxon>
        <taxon>Hemiptera</taxon>
        <taxon>Sternorrhyncha</taxon>
        <taxon>Aphidomorpha</taxon>
        <taxon>Aphidoidea</taxon>
        <taxon>Aphididae</taxon>
        <taxon>Macrosiphini</taxon>
        <taxon>Macrosiphum</taxon>
    </lineage>
</organism>
<dbReference type="Proteomes" id="UP001160148">
    <property type="component" value="Unassembled WGS sequence"/>
</dbReference>
<reference evidence="7 8" key="1">
    <citation type="submission" date="2023-01" db="EMBL/GenBank/DDBJ databases">
        <authorList>
            <person name="Whitehead M."/>
        </authorList>
    </citation>
    <scope>NUCLEOTIDE SEQUENCE [LARGE SCALE GENOMIC DNA]</scope>
</reference>
<evidence type="ECO:0000256" key="6">
    <source>
        <dbReference type="SAM" id="MobiDB-lite"/>
    </source>
</evidence>
<dbReference type="GO" id="GO:0005634">
    <property type="term" value="C:nucleus"/>
    <property type="evidence" value="ECO:0007669"/>
    <property type="project" value="UniProtKB-SubCell"/>
</dbReference>
<evidence type="ECO:0000313" key="7">
    <source>
        <dbReference type="EMBL" id="CAI6377768.1"/>
    </source>
</evidence>
<dbReference type="AlphaFoldDB" id="A0AAV0YAD4"/>
<feature type="region of interest" description="Disordered" evidence="6">
    <location>
        <begin position="254"/>
        <end position="285"/>
    </location>
</feature>
<keyword evidence="8" id="KW-1185">Reference proteome</keyword>
<evidence type="ECO:0000256" key="1">
    <source>
        <dbReference type="ARBA" id="ARBA00004123"/>
    </source>
</evidence>
<evidence type="ECO:0000256" key="2">
    <source>
        <dbReference type="ARBA" id="ARBA00022723"/>
    </source>
</evidence>
<evidence type="ECO:0000313" key="8">
    <source>
        <dbReference type="Proteomes" id="UP001160148"/>
    </source>
</evidence>
<evidence type="ECO:0000256" key="4">
    <source>
        <dbReference type="ARBA" id="ARBA00022833"/>
    </source>
</evidence>
<comment type="caution">
    <text evidence="7">The sequence shown here is derived from an EMBL/GenBank/DDBJ whole genome shotgun (WGS) entry which is preliminary data.</text>
</comment>
<keyword evidence="3" id="KW-0863">Zinc-finger</keyword>
<protein>
    <recommendedName>
        <fullName evidence="9">BED-type domain-containing protein</fullName>
    </recommendedName>
</protein>
<dbReference type="PANTHER" id="PTHR46481:SF10">
    <property type="entry name" value="ZINC FINGER BED DOMAIN-CONTAINING PROTEIN 39"/>
    <property type="match status" value="1"/>
</dbReference>
<dbReference type="SUPFAM" id="SSF53098">
    <property type="entry name" value="Ribonuclease H-like"/>
    <property type="match status" value="1"/>
</dbReference>
<dbReference type="EMBL" id="CARXXK010001850">
    <property type="protein sequence ID" value="CAI6377768.1"/>
    <property type="molecule type" value="Genomic_DNA"/>
</dbReference>